<dbReference type="AlphaFoldDB" id="A0AAN9BWL0"/>
<dbReference type="CDD" id="cd00112">
    <property type="entry name" value="LDLa"/>
    <property type="match status" value="1"/>
</dbReference>
<keyword evidence="4" id="KW-0812">Transmembrane</keyword>
<evidence type="ECO:0000256" key="4">
    <source>
        <dbReference type="SAM" id="Phobius"/>
    </source>
</evidence>
<feature type="disulfide bond" evidence="2">
    <location>
        <begin position="209"/>
        <end position="227"/>
    </location>
</feature>
<proteinExistence type="predicted"/>
<evidence type="ECO:0000256" key="1">
    <source>
        <dbReference type="ARBA" id="ARBA00023157"/>
    </source>
</evidence>
<gene>
    <name evidence="7" type="ORF">V1264_000155</name>
</gene>
<dbReference type="PROSITE" id="PS01180">
    <property type="entry name" value="CUB"/>
    <property type="match status" value="1"/>
</dbReference>
<dbReference type="SUPFAM" id="SSF57424">
    <property type="entry name" value="LDL receptor-like module"/>
    <property type="match status" value="1"/>
</dbReference>
<feature type="domain" description="CUB" evidence="6">
    <location>
        <begin position="78"/>
        <end position="194"/>
    </location>
</feature>
<organism evidence="7 8">
    <name type="scientific">Littorina saxatilis</name>
    <dbReference type="NCBI Taxonomy" id="31220"/>
    <lineage>
        <taxon>Eukaryota</taxon>
        <taxon>Metazoa</taxon>
        <taxon>Spiralia</taxon>
        <taxon>Lophotrochozoa</taxon>
        <taxon>Mollusca</taxon>
        <taxon>Gastropoda</taxon>
        <taxon>Caenogastropoda</taxon>
        <taxon>Littorinimorpha</taxon>
        <taxon>Littorinoidea</taxon>
        <taxon>Littorinidae</taxon>
        <taxon>Littorina</taxon>
    </lineage>
</organism>
<keyword evidence="3" id="KW-0175">Coiled coil</keyword>
<evidence type="ECO:0000256" key="2">
    <source>
        <dbReference type="PROSITE-ProRule" id="PRU00124"/>
    </source>
</evidence>
<dbReference type="PANTHER" id="PTHR24652">
    <property type="entry name" value="LOW-DENSITY LIPOPROTEIN RECEPTOR CLASS A DOMAIN-CONTAINING PROTEIN 2"/>
    <property type="match status" value="1"/>
</dbReference>
<feature type="transmembrane region" description="Helical" evidence="4">
    <location>
        <begin position="239"/>
        <end position="265"/>
    </location>
</feature>
<keyword evidence="5" id="KW-0732">Signal</keyword>
<protein>
    <recommendedName>
        <fullName evidence="6">CUB domain-containing protein</fullName>
    </recommendedName>
</protein>
<dbReference type="PROSITE" id="PS50068">
    <property type="entry name" value="LDLRA_2"/>
    <property type="match status" value="1"/>
</dbReference>
<dbReference type="InterPro" id="IPR035914">
    <property type="entry name" value="Sperma_CUB_dom_sf"/>
</dbReference>
<feature type="signal peptide" evidence="5">
    <location>
        <begin position="1"/>
        <end position="20"/>
    </location>
</feature>
<keyword evidence="1 2" id="KW-1015">Disulfide bond</keyword>
<comment type="caution">
    <text evidence="2">Lacks conserved residue(s) required for the propagation of feature annotation.</text>
</comment>
<evidence type="ECO:0000259" key="6">
    <source>
        <dbReference type="PROSITE" id="PS01180"/>
    </source>
</evidence>
<dbReference type="InterPro" id="IPR036055">
    <property type="entry name" value="LDL_receptor-like_sf"/>
</dbReference>
<dbReference type="InterPro" id="IPR000859">
    <property type="entry name" value="CUB_dom"/>
</dbReference>
<dbReference type="Pfam" id="PF00057">
    <property type="entry name" value="Ldl_recept_a"/>
    <property type="match status" value="1"/>
</dbReference>
<dbReference type="InterPro" id="IPR002172">
    <property type="entry name" value="LDrepeatLR_classA_rpt"/>
</dbReference>
<evidence type="ECO:0000313" key="8">
    <source>
        <dbReference type="Proteomes" id="UP001374579"/>
    </source>
</evidence>
<evidence type="ECO:0000313" key="7">
    <source>
        <dbReference type="EMBL" id="KAK7114026.1"/>
    </source>
</evidence>
<evidence type="ECO:0000256" key="3">
    <source>
        <dbReference type="SAM" id="Coils"/>
    </source>
</evidence>
<evidence type="ECO:0000256" key="5">
    <source>
        <dbReference type="SAM" id="SignalP"/>
    </source>
</evidence>
<dbReference type="SUPFAM" id="SSF49854">
    <property type="entry name" value="Spermadhesin, CUB domain"/>
    <property type="match status" value="1"/>
</dbReference>
<reference evidence="7 8" key="1">
    <citation type="submission" date="2024-02" db="EMBL/GenBank/DDBJ databases">
        <title>Chromosome-scale genome assembly of the rough periwinkle Littorina saxatilis.</title>
        <authorList>
            <person name="De Jode A."/>
            <person name="Faria R."/>
            <person name="Formenti G."/>
            <person name="Sims Y."/>
            <person name="Smith T.P."/>
            <person name="Tracey A."/>
            <person name="Wood J.M.D."/>
            <person name="Zagrodzka Z.B."/>
            <person name="Johannesson K."/>
            <person name="Butlin R.K."/>
            <person name="Leder E.H."/>
        </authorList>
    </citation>
    <scope>NUCLEOTIDE SEQUENCE [LARGE SCALE GENOMIC DNA]</scope>
    <source>
        <strain evidence="7">Snail1</strain>
        <tissue evidence="7">Muscle</tissue>
    </source>
</reference>
<dbReference type="SMART" id="SM00192">
    <property type="entry name" value="LDLa"/>
    <property type="match status" value="1"/>
</dbReference>
<feature type="chain" id="PRO_5042898253" description="CUB domain-containing protein" evidence="5">
    <location>
        <begin position="21"/>
        <end position="486"/>
    </location>
</feature>
<dbReference type="EMBL" id="JBAMIC010000001">
    <property type="protein sequence ID" value="KAK7114026.1"/>
    <property type="molecule type" value="Genomic_DNA"/>
</dbReference>
<dbReference type="InterPro" id="IPR023415">
    <property type="entry name" value="LDLR_class-A_CS"/>
</dbReference>
<dbReference type="Gene3D" id="4.10.400.10">
    <property type="entry name" value="Low-density Lipoprotein Receptor"/>
    <property type="match status" value="1"/>
</dbReference>
<feature type="disulfide bond" evidence="2">
    <location>
        <begin position="202"/>
        <end position="214"/>
    </location>
</feature>
<dbReference type="PANTHER" id="PTHR24652:SF67">
    <property type="entry name" value="LOW-DENSITY LIPOPROTEIN RECEPTOR CLASS A DOMAIN-CONTAINING PROTEIN 2"/>
    <property type="match status" value="1"/>
</dbReference>
<sequence length="486" mass="54748">MAGYWWFCLVVLVAPACVLGYTPRYKYLYDNCGNGPTIPTVTFTLSISEYLYDNCGNGPTIHTATFTLSISEYLYDNCGNGPVTFPKDVILEFSSYRNSAPTNYNCQVKFQNSDNSKQVQVRFRYLDLLPSADCSIVGLALAEGSTYLTPPNGVCGTSKPSTNYRTKGNQVTVTLANRGSRSSYVDFELLLTSVYSAGNGSCRSNDFRCNNGLCISNQLVCNNYNDCGDDTDEVEGCTLATGVIVGIVFGVLVFVGFCTVFGVCVRRRRRTYIRVTEEAQDLLVDHLQTLRAQYDMLELEQELLKKAVRRLEKKTDWQENHTRRRNLLFFGLSRTATETHEDCARRVRTVMEKNMGVRTTVELERVQRLSSAVVLVRFVTVRDKMLVLSHAGNLRGTQVRVKEDFSQKVRDVRKGLAELRDSYRSEGKPAVMKFDKLYTEFDVFTYDLATKTVKKVDRLKSWRTHRPTLTLTSCDVGAGPSTCSTE</sequence>
<accession>A0AAN9BWL0</accession>
<keyword evidence="4" id="KW-0472">Membrane</keyword>
<comment type="caution">
    <text evidence="7">The sequence shown here is derived from an EMBL/GenBank/DDBJ whole genome shotgun (WGS) entry which is preliminary data.</text>
</comment>
<name>A0AAN9BWL0_9CAEN</name>
<keyword evidence="4" id="KW-1133">Transmembrane helix</keyword>
<feature type="coiled-coil region" evidence="3">
    <location>
        <begin position="287"/>
        <end position="314"/>
    </location>
</feature>
<dbReference type="InterPro" id="IPR042333">
    <property type="entry name" value="LRAD2/Mig-13-like"/>
</dbReference>
<keyword evidence="8" id="KW-1185">Reference proteome</keyword>
<dbReference type="Proteomes" id="UP001374579">
    <property type="component" value="Unassembled WGS sequence"/>
</dbReference>
<dbReference type="PROSITE" id="PS01209">
    <property type="entry name" value="LDLRA_1"/>
    <property type="match status" value="1"/>
</dbReference>
<dbReference type="Gene3D" id="2.60.120.290">
    <property type="entry name" value="Spermadhesin, CUB domain"/>
    <property type="match status" value="1"/>
</dbReference>